<keyword evidence="3" id="KW-1185">Reference proteome</keyword>
<dbReference type="RefSeq" id="WP_024269303.1">
    <property type="nucleotide sequence ID" value="NC_023035.1"/>
</dbReference>
<gene>
    <name evidence="2" type="ORF">L21SP2_3062</name>
</gene>
<organism evidence="2 3">
    <name type="scientific">Salinispira pacifica</name>
    <dbReference type="NCBI Taxonomy" id="1307761"/>
    <lineage>
        <taxon>Bacteria</taxon>
        <taxon>Pseudomonadati</taxon>
        <taxon>Spirochaetota</taxon>
        <taxon>Spirochaetia</taxon>
        <taxon>Spirochaetales</taxon>
        <taxon>Spirochaetaceae</taxon>
        <taxon>Salinispira</taxon>
    </lineage>
</organism>
<evidence type="ECO:0000313" key="2">
    <source>
        <dbReference type="EMBL" id="AHC16406.1"/>
    </source>
</evidence>
<keyword evidence="1" id="KW-0472">Membrane</keyword>
<evidence type="ECO:0008006" key="4">
    <source>
        <dbReference type="Google" id="ProtNLM"/>
    </source>
</evidence>
<evidence type="ECO:0000313" key="3">
    <source>
        <dbReference type="Proteomes" id="UP000018680"/>
    </source>
</evidence>
<accession>V5WML4</accession>
<dbReference type="KEGG" id="slr:L21SP2_3062"/>
<dbReference type="EMBL" id="CP006939">
    <property type="protein sequence ID" value="AHC16406.1"/>
    <property type="molecule type" value="Genomic_DNA"/>
</dbReference>
<protein>
    <recommendedName>
        <fullName evidence="4">DUF4386 domain-containing protein</fullName>
    </recommendedName>
</protein>
<keyword evidence="1" id="KW-1133">Transmembrane helix</keyword>
<evidence type="ECO:0000256" key="1">
    <source>
        <dbReference type="SAM" id="Phobius"/>
    </source>
</evidence>
<proteinExistence type="predicted"/>
<feature type="transmembrane region" description="Helical" evidence="1">
    <location>
        <begin position="52"/>
        <end position="71"/>
    </location>
</feature>
<dbReference type="eggNOG" id="ENOG502ZVPA">
    <property type="taxonomic scope" value="Bacteria"/>
</dbReference>
<dbReference type="OrthoDB" id="370777at2"/>
<dbReference type="AlphaFoldDB" id="V5WML4"/>
<feature type="transmembrane region" description="Helical" evidence="1">
    <location>
        <begin position="114"/>
        <end position="131"/>
    </location>
</feature>
<keyword evidence="1" id="KW-0812">Transmembrane</keyword>
<reference evidence="2 3" key="1">
    <citation type="journal article" date="2015" name="Stand. Genomic Sci.">
        <title>Complete genome sequence and description of Salinispira pacifica gen. nov., sp. nov., a novel spirochaete isolated form a hypersaline microbial mat.</title>
        <authorList>
            <person name="Ben Hania W."/>
            <person name="Joseph M."/>
            <person name="Schumann P."/>
            <person name="Bunk B."/>
            <person name="Fiebig A."/>
            <person name="Sproer C."/>
            <person name="Klenk H.P."/>
            <person name="Fardeau M.L."/>
            <person name="Spring S."/>
        </authorList>
    </citation>
    <scope>NUCLEOTIDE SEQUENCE [LARGE SCALE GENOMIC DNA]</scope>
    <source>
        <strain evidence="2 3">L21-RPul-D2</strain>
    </source>
</reference>
<feature type="transmembrane region" description="Helical" evidence="1">
    <location>
        <begin position="83"/>
        <end position="102"/>
    </location>
</feature>
<dbReference type="Proteomes" id="UP000018680">
    <property type="component" value="Chromosome"/>
</dbReference>
<name>V5WML4_9SPIO</name>
<sequence>MSSKDRRFSLTLLTLAIAIFMIVSGVLALANYDSPVNEVTRALNSVFGGSSQTMLLIIAIAELIFGVLLLLDLFSVIKAGTMSLLKFVIVIGWAVVMVINHFLNGFPPGDLLAWLRPFSLDLVILAALWAIREYES</sequence>
<dbReference type="HOGENOM" id="CLU_1873973_0_0_12"/>